<dbReference type="RefSeq" id="WP_244076487.1">
    <property type="nucleotide sequence ID" value="NZ_AP025581.1"/>
</dbReference>
<proteinExistence type="predicted"/>
<comment type="caution">
    <text evidence="2">The sequence shown here is derived from an EMBL/GenBank/DDBJ whole genome shotgun (WGS) entry which is preliminary data.</text>
</comment>
<dbReference type="InterPro" id="IPR016181">
    <property type="entry name" value="Acyl_CoA_acyltransferase"/>
</dbReference>
<protein>
    <submittedName>
        <fullName evidence="2">N-acetyltransferase</fullName>
    </submittedName>
</protein>
<dbReference type="Proteomes" id="UP001055105">
    <property type="component" value="Unassembled WGS sequence"/>
</dbReference>
<dbReference type="PROSITE" id="PS51186">
    <property type="entry name" value="GNAT"/>
    <property type="match status" value="1"/>
</dbReference>
<evidence type="ECO:0000259" key="1">
    <source>
        <dbReference type="PROSITE" id="PS51186"/>
    </source>
</evidence>
<dbReference type="AlphaFoldDB" id="A0AA37KRQ1"/>
<name>A0AA37KRQ1_9BACT</name>
<dbReference type="EMBL" id="BQOL01000001">
    <property type="protein sequence ID" value="GKI18922.1"/>
    <property type="molecule type" value="Genomic_DNA"/>
</dbReference>
<feature type="domain" description="N-acetyltransferase" evidence="1">
    <location>
        <begin position="1"/>
        <end position="149"/>
    </location>
</feature>
<organism evidence="2 3">
    <name type="scientific">Alistipes finegoldii</name>
    <dbReference type="NCBI Taxonomy" id="214856"/>
    <lineage>
        <taxon>Bacteria</taxon>
        <taxon>Pseudomonadati</taxon>
        <taxon>Bacteroidota</taxon>
        <taxon>Bacteroidia</taxon>
        <taxon>Bacteroidales</taxon>
        <taxon>Rikenellaceae</taxon>
        <taxon>Alistipes</taxon>
    </lineage>
</organism>
<dbReference type="GO" id="GO:0016747">
    <property type="term" value="F:acyltransferase activity, transferring groups other than amino-acyl groups"/>
    <property type="evidence" value="ECO:0007669"/>
    <property type="project" value="InterPro"/>
</dbReference>
<evidence type="ECO:0000313" key="2">
    <source>
        <dbReference type="EMBL" id="GKI18922.1"/>
    </source>
</evidence>
<dbReference type="Gene3D" id="3.40.630.30">
    <property type="match status" value="1"/>
</dbReference>
<reference evidence="2" key="1">
    <citation type="submission" date="2022-01" db="EMBL/GenBank/DDBJ databases">
        <title>Novel bile acid biosynthetic pathways are enriched in the microbiome of centenarians.</title>
        <authorList>
            <person name="Sato Y."/>
            <person name="Atarashi K."/>
            <person name="Plichta R.D."/>
            <person name="Arai Y."/>
            <person name="Sasajima S."/>
            <person name="Kearney M.S."/>
            <person name="Suda W."/>
            <person name="Takeshita K."/>
            <person name="Sasaki T."/>
            <person name="Okamoto S."/>
            <person name="Skelly N.A."/>
            <person name="Okamura Y."/>
            <person name="Vlamakis H."/>
            <person name="Li Y."/>
            <person name="Tanoue T."/>
            <person name="Takei H."/>
            <person name="Nittono H."/>
            <person name="Narushima S."/>
            <person name="Irie J."/>
            <person name="Itoh H."/>
            <person name="Moriya K."/>
            <person name="Sugiura Y."/>
            <person name="Suematsu M."/>
            <person name="Moritoki N."/>
            <person name="Shibata S."/>
            <person name="Littman R.D."/>
            <person name="Fischbach A.M."/>
            <person name="Uwamino Y."/>
            <person name="Inoue T."/>
            <person name="Honda A."/>
            <person name="Hattori M."/>
            <person name="Murai T."/>
            <person name="Xavier J.R."/>
            <person name="Hirose N."/>
            <person name="Honda K."/>
        </authorList>
    </citation>
    <scope>NUCLEOTIDE SEQUENCE</scope>
    <source>
        <strain evidence="2">CE91-St16</strain>
    </source>
</reference>
<dbReference type="InterPro" id="IPR000182">
    <property type="entry name" value="GNAT_dom"/>
</dbReference>
<sequence>MRIVSVREHPEFADAAISYISACWPEVPPVLYEDCIRHAVGAAGPLPQWYLLMSGGEPAGCVGLIANDFISRMDLWPWACALYVEERLRGYAYGRLLFDRAAEDARRAGFGKLYLSTDHAGLYEKWGFRYLGQGYHPWDAESRIYERTL</sequence>
<dbReference type="Pfam" id="PF00583">
    <property type="entry name" value="Acetyltransf_1"/>
    <property type="match status" value="1"/>
</dbReference>
<gene>
    <name evidence="2" type="ORF">CE91St16_18300</name>
</gene>
<accession>A0AA37KRQ1</accession>
<dbReference type="SUPFAM" id="SSF55729">
    <property type="entry name" value="Acyl-CoA N-acyltransferases (Nat)"/>
    <property type="match status" value="1"/>
</dbReference>
<evidence type="ECO:0000313" key="3">
    <source>
        <dbReference type="Proteomes" id="UP001055105"/>
    </source>
</evidence>
<dbReference type="CDD" id="cd04301">
    <property type="entry name" value="NAT_SF"/>
    <property type="match status" value="1"/>
</dbReference>